<reference evidence="3 4" key="1">
    <citation type="submission" date="2015-04" db="EMBL/GenBank/DDBJ databases">
        <title>Draft genome of the roundworm Trichinella nativa.</title>
        <authorList>
            <person name="Mitreva M."/>
        </authorList>
    </citation>
    <scope>NUCLEOTIDE SEQUENCE [LARGE SCALE GENOMIC DNA]</scope>
    <source>
        <strain evidence="3 4">ISS45</strain>
    </source>
</reference>
<evidence type="ECO:0000256" key="1">
    <source>
        <dbReference type="PROSITE-ProRule" id="PRU01023"/>
    </source>
</evidence>
<dbReference type="InterPro" id="IPR057286">
    <property type="entry name" value="PUA_NSUN2"/>
</dbReference>
<dbReference type="InterPro" id="IPR029063">
    <property type="entry name" value="SAM-dependent_MTases_sf"/>
</dbReference>
<dbReference type="Gene3D" id="3.40.50.150">
    <property type="entry name" value="Vaccinia Virus protein VP39"/>
    <property type="match status" value="1"/>
</dbReference>
<dbReference type="PANTHER" id="PTHR22808">
    <property type="entry name" value="NCL1 YEAST -RELATED NOL1/NOP2/FMU SUN DOMAIN-CONTAINING"/>
    <property type="match status" value="1"/>
</dbReference>
<comment type="similarity">
    <text evidence="1">Belongs to the class I-like SAM-binding methyltransferase superfamily. RsmB/NOP family.</text>
</comment>
<sequence>AVELVDVGNQLPELVRSKGFHHWKVLDAEGNVYASPDEVPDELKSKIHNGLFPPDESVAEKLHLERCLRIFPHHQNTGGFFIAVLRKVGEFSWSTGNEAEIINAGLRTFSRCSVSDSVRVDFRLVQDGLRYVIPLMSKRLVNISKDELLKLIKSKESILLKDLSDELHSQLKQIGEGSAALVCGAENAKCTFQVASWLGRCSVAPHLDKENRAHFLFMLNDLQAAYDMYKGNGTGGVDAKLEAVL</sequence>
<dbReference type="GO" id="GO:0008173">
    <property type="term" value="F:RNA methyltransferase activity"/>
    <property type="evidence" value="ECO:0007669"/>
    <property type="project" value="InterPro"/>
</dbReference>
<dbReference type="GO" id="GO:0001510">
    <property type="term" value="P:RNA methylation"/>
    <property type="evidence" value="ECO:0007669"/>
    <property type="project" value="InterPro"/>
</dbReference>
<dbReference type="GO" id="GO:0003723">
    <property type="term" value="F:RNA binding"/>
    <property type="evidence" value="ECO:0007669"/>
    <property type="project" value="UniProtKB-UniRule"/>
</dbReference>
<name>A0A1Y3EG77_9BILA</name>
<dbReference type="InterPro" id="IPR023267">
    <property type="entry name" value="RCMT"/>
</dbReference>
<dbReference type="Pfam" id="PF25378">
    <property type="entry name" value="PUA_NSUN2"/>
    <property type="match status" value="1"/>
</dbReference>
<keyword evidence="1" id="KW-0694">RNA-binding</keyword>
<dbReference type="PROSITE" id="PS51686">
    <property type="entry name" value="SAM_MT_RSMB_NOP"/>
    <property type="match status" value="1"/>
</dbReference>
<proteinExistence type="inferred from homology"/>
<dbReference type="Pfam" id="PF25376">
    <property type="entry name" value="Pre-PUA_NSUN2"/>
    <property type="match status" value="1"/>
</dbReference>
<dbReference type="PANTHER" id="PTHR22808:SF1">
    <property type="entry name" value="RNA CYTOSINE-C(5)-METHYLTRANSFERASE NSUN2-RELATED"/>
    <property type="match status" value="1"/>
</dbReference>
<evidence type="ECO:0000313" key="3">
    <source>
        <dbReference type="EMBL" id="OUC42128.1"/>
    </source>
</evidence>
<feature type="non-terminal residue" evidence="3">
    <location>
        <position position="1"/>
    </location>
</feature>
<dbReference type="SUPFAM" id="SSF53335">
    <property type="entry name" value="S-adenosyl-L-methionine-dependent methyltransferases"/>
    <property type="match status" value="1"/>
</dbReference>
<gene>
    <name evidence="3" type="ORF">D917_00337</name>
</gene>
<evidence type="ECO:0000259" key="2">
    <source>
        <dbReference type="PROSITE" id="PS51686"/>
    </source>
</evidence>
<dbReference type="AlphaFoldDB" id="A0A1Y3EG77"/>
<keyword evidence="1" id="KW-0949">S-adenosyl-L-methionine</keyword>
<dbReference type="InterPro" id="IPR057285">
    <property type="entry name" value="Pre-PUA_NSUN2"/>
</dbReference>
<dbReference type="EMBL" id="LVZM01018117">
    <property type="protein sequence ID" value="OUC42128.1"/>
    <property type="molecule type" value="Genomic_DNA"/>
</dbReference>
<comment type="caution">
    <text evidence="1">Lacks conserved residue(s) required for the propagation of feature annotation.</text>
</comment>
<dbReference type="Proteomes" id="UP000243006">
    <property type="component" value="Unassembled WGS sequence"/>
</dbReference>
<feature type="domain" description="SAM-dependent MTase RsmB/NOP-type" evidence="2">
    <location>
        <begin position="1"/>
        <end position="88"/>
    </location>
</feature>
<keyword evidence="1" id="KW-0489">Methyltransferase</keyword>
<organism evidence="3 4">
    <name type="scientific">Trichinella nativa</name>
    <dbReference type="NCBI Taxonomy" id="6335"/>
    <lineage>
        <taxon>Eukaryota</taxon>
        <taxon>Metazoa</taxon>
        <taxon>Ecdysozoa</taxon>
        <taxon>Nematoda</taxon>
        <taxon>Enoplea</taxon>
        <taxon>Dorylaimia</taxon>
        <taxon>Trichinellida</taxon>
        <taxon>Trichinellidae</taxon>
        <taxon>Trichinella</taxon>
    </lineage>
</organism>
<evidence type="ECO:0000313" key="4">
    <source>
        <dbReference type="Proteomes" id="UP000243006"/>
    </source>
</evidence>
<comment type="caution">
    <text evidence="3">The sequence shown here is derived from an EMBL/GenBank/DDBJ whole genome shotgun (WGS) entry which is preliminary data.</text>
</comment>
<dbReference type="InterPro" id="IPR001678">
    <property type="entry name" value="MeTrfase_RsmB-F_NOP2_dom"/>
</dbReference>
<keyword evidence="1" id="KW-0808">Transferase</keyword>
<accession>A0A1Y3EG77</accession>
<protein>
    <recommendedName>
        <fullName evidence="2">SAM-dependent MTase RsmB/NOP-type domain-containing protein</fullName>
    </recommendedName>
</protein>